<evidence type="ECO:0000313" key="2">
    <source>
        <dbReference type="Proteomes" id="UP001142292"/>
    </source>
</evidence>
<evidence type="ECO:0000313" key="1">
    <source>
        <dbReference type="EMBL" id="GLJ67743.1"/>
    </source>
</evidence>
<reference evidence="1" key="2">
    <citation type="submission" date="2023-01" db="EMBL/GenBank/DDBJ databases">
        <authorList>
            <person name="Sun Q."/>
            <person name="Evtushenko L."/>
        </authorList>
    </citation>
    <scope>NUCLEOTIDE SEQUENCE</scope>
    <source>
        <strain evidence="1">VKM Ac-1246</strain>
    </source>
</reference>
<organism evidence="1 2">
    <name type="scientific">Nocardioides luteus</name>
    <dbReference type="NCBI Taxonomy" id="1844"/>
    <lineage>
        <taxon>Bacteria</taxon>
        <taxon>Bacillati</taxon>
        <taxon>Actinomycetota</taxon>
        <taxon>Actinomycetes</taxon>
        <taxon>Propionibacteriales</taxon>
        <taxon>Nocardioidaceae</taxon>
        <taxon>Nocardioides</taxon>
    </lineage>
</organism>
<dbReference type="Proteomes" id="UP001142292">
    <property type="component" value="Unassembled WGS sequence"/>
</dbReference>
<sequence>MFFVPGFAADPISECLSITRRVKDGLRPPLARWPTAILDPAPDREKISANIGAAARGVARANETYKADVESWQGPLASAGRAAGAARRRRVETNTALFPAEGVEA</sequence>
<protein>
    <submittedName>
        <fullName evidence="1">Uncharacterized protein</fullName>
    </submittedName>
</protein>
<reference evidence="1" key="1">
    <citation type="journal article" date="2014" name="Int. J. Syst. Evol. Microbiol.">
        <title>Complete genome of a new Firmicutes species belonging to the dominant human colonic microbiota ('Ruminococcus bicirculans') reveals two chromosomes and a selective capacity to utilize plant glucans.</title>
        <authorList>
            <consortium name="NISC Comparative Sequencing Program"/>
            <person name="Wegmann U."/>
            <person name="Louis P."/>
            <person name="Goesmann A."/>
            <person name="Henrissat B."/>
            <person name="Duncan S.H."/>
            <person name="Flint H.J."/>
        </authorList>
    </citation>
    <scope>NUCLEOTIDE SEQUENCE</scope>
    <source>
        <strain evidence="1">VKM Ac-1246</strain>
    </source>
</reference>
<dbReference type="EMBL" id="BSEL01000004">
    <property type="protein sequence ID" value="GLJ67743.1"/>
    <property type="molecule type" value="Genomic_DNA"/>
</dbReference>
<keyword evidence="2" id="KW-1185">Reference proteome</keyword>
<accession>A0ABQ5SVW4</accession>
<proteinExistence type="predicted"/>
<gene>
    <name evidence="1" type="ORF">GCM10017579_17790</name>
</gene>
<comment type="caution">
    <text evidence="1">The sequence shown here is derived from an EMBL/GenBank/DDBJ whole genome shotgun (WGS) entry which is preliminary data.</text>
</comment>
<name>A0ABQ5SVW4_9ACTN</name>